<name>A0A285NLF4_9BACI</name>
<evidence type="ECO:0000313" key="1">
    <source>
        <dbReference type="EMBL" id="SNZ10285.1"/>
    </source>
</evidence>
<dbReference type="EMBL" id="OBEK01000002">
    <property type="protein sequence ID" value="SNZ10285.1"/>
    <property type="molecule type" value="Genomic_DNA"/>
</dbReference>
<dbReference type="RefSeq" id="WP_097041062.1">
    <property type="nucleotide sequence ID" value="NZ_OBEK01000002.1"/>
</dbReference>
<reference evidence="2" key="1">
    <citation type="submission" date="2017-09" db="EMBL/GenBank/DDBJ databases">
        <authorList>
            <person name="Varghese N."/>
            <person name="Submissions S."/>
        </authorList>
    </citation>
    <scope>NUCLEOTIDE SEQUENCE [LARGE SCALE GENOMIC DNA]</scope>
    <source>
        <strain evidence="2">CGMCC 1.8913</strain>
    </source>
</reference>
<dbReference type="InterPro" id="IPR046126">
    <property type="entry name" value="DUF6123"/>
</dbReference>
<organism evidence="1 2">
    <name type="scientific">Terribacillus aidingensis</name>
    <dbReference type="NCBI Taxonomy" id="586416"/>
    <lineage>
        <taxon>Bacteria</taxon>
        <taxon>Bacillati</taxon>
        <taxon>Bacillota</taxon>
        <taxon>Bacilli</taxon>
        <taxon>Bacillales</taxon>
        <taxon>Bacillaceae</taxon>
        <taxon>Terribacillus</taxon>
    </lineage>
</organism>
<sequence length="94" mass="10886">MVNKQSLACFLDDLWAKGFKLTDEDIQFIYFGKNFANASDWKVIFAVQVTLRFQHAFDGSFYLSVLDFIKEDNVHTKKQAEELLANKGLQLQPH</sequence>
<dbReference type="Pfam" id="PF19618">
    <property type="entry name" value="DUF6123"/>
    <property type="match status" value="1"/>
</dbReference>
<dbReference type="OrthoDB" id="2453381at2"/>
<keyword evidence="2" id="KW-1185">Reference proteome</keyword>
<evidence type="ECO:0000313" key="2">
    <source>
        <dbReference type="Proteomes" id="UP000219356"/>
    </source>
</evidence>
<protein>
    <submittedName>
        <fullName evidence="1">Uncharacterized protein</fullName>
    </submittedName>
</protein>
<dbReference type="Proteomes" id="UP000219356">
    <property type="component" value="Unassembled WGS sequence"/>
</dbReference>
<gene>
    <name evidence="1" type="ORF">SAMN05421503_1659</name>
</gene>
<accession>A0A285NLF4</accession>
<dbReference type="AlphaFoldDB" id="A0A285NLF4"/>
<proteinExistence type="predicted"/>